<evidence type="ECO:0000256" key="2">
    <source>
        <dbReference type="ARBA" id="ARBA00004574"/>
    </source>
</evidence>
<sequence length="519" mass="59862">MSNILNPWLESWLLDTMKDTDVLPAHEFKSLPLQLSEYLTYEPSIRAKLSDTRHYIEAEFSPQCIQHLTSFTDKRLTSLKGGIFSLGHFSIHLIPQDSYLFPWLYIESFNFFSCEGVIFGEPKPIVSSPLFRSLLYSPYLLALANELHGCYEHSVLHILREQAVNGDVQKLGTLFLPGSIEKPKTETSNSFRWKTMTYLDIAQCLIPEGQLRLLETVDGNTNLDLLESKQIKENLPDDIHVKEEEQMEIYSWSSSPEPSANVPQLTLFDQQDLQRLAEAEPVSASTISENELISKIDQQKTNYPSVSVPGPGIEEPSRVLSSVESHHEEMGQKQDQQEAPTQQAAKLSEVDTLADENKPKQRDNIQLFDAQDDSEADLEEVDELKLFASLEGGKTEKSHEARHANQETLKVENPVITNTPFSFEKNEDISQHELRFIRRPFPNYSFDLGIQNELTTMYEDYLKENEQRRKRTKRRRSQLFTETPVERSRSENAFLTFYQDWMRIARHRTDKGKKLDLKK</sequence>
<dbReference type="Proteomes" id="UP000015464">
    <property type="component" value="Unassembled WGS sequence"/>
</dbReference>
<keyword evidence="5" id="KW-0539">Nucleus</keyword>
<dbReference type="HOGENOM" id="CLU_536555_0_0_1"/>
<evidence type="ECO:0000256" key="6">
    <source>
        <dbReference type="SAM" id="MobiDB-lite"/>
    </source>
</evidence>
<accession>S9W3V1</accession>
<dbReference type="OrthoDB" id="3538943at2759"/>
<dbReference type="EMBL" id="KE546988">
    <property type="protein sequence ID" value="EPY53209.1"/>
    <property type="molecule type" value="Genomic_DNA"/>
</dbReference>
<feature type="compositionally biased region" description="Basic and acidic residues" evidence="6">
    <location>
        <begin position="324"/>
        <end position="336"/>
    </location>
</feature>
<dbReference type="GO" id="GO:0070187">
    <property type="term" value="C:shelterin complex"/>
    <property type="evidence" value="ECO:0007669"/>
    <property type="project" value="EnsemblFungi"/>
</dbReference>
<dbReference type="RefSeq" id="XP_013021465.1">
    <property type="nucleotide sequence ID" value="XM_013166011.1"/>
</dbReference>
<dbReference type="GO" id="GO:0005697">
    <property type="term" value="C:telomerase holoenzyme complex"/>
    <property type="evidence" value="ECO:0007669"/>
    <property type="project" value="InterPro"/>
</dbReference>
<evidence type="ECO:0000256" key="3">
    <source>
        <dbReference type="ARBA" id="ARBA00022454"/>
    </source>
</evidence>
<dbReference type="Pfam" id="PF10341">
    <property type="entry name" value="TPP1"/>
    <property type="match status" value="1"/>
</dbReference>
<evidence type="ECO:0000313" key="9">
    <source>
        <dbReference type="Proteomes" id="UP000015464"/>
    </source>
</evidence>
<evidence type="ECO:0000313" key="8">
    <source>
        <dbReference type="EMBL" id="EPY53209.1"/>
    </source>
</evidence>
<feature type="region of interest" description="Disordered" evidence="6">
    <location>
        <begin position="295"/>
        <end position="360"/>
    </location>
</feature>
<dbReference type="GO" id="GO:0042162">
    <property type="term" value="F:telomeric DNA binding"/>
    <property type="evidence" value="ECO:0007669"/>
    <property type="project" value="InterPro"/>
</dbReference>
<gene>
    <name evidence="8" type="ORF">SPOG_03747</name>
</gene>
<organism evidence="8 9">
    <name type="scientific">Schizosaccharomyces cryophilus (strain OY26 / ATCC MYA-4695 / CBS 11777 / NBRC 106824 / NRRL Y48691)</name>
    <name type="common">Fission yeast</name>
    <dbReference type="NCBI Taxonomy" id="653667"/>
    <lineage>
        <taxon>Eukaryota</taxon>
        <taxon>Fungi</taxon>
        <taxon>Dikarya</taxon>
        <taxon>Ascomycota</taxon>
        <taxon>Taphrinomycotina</taxon>
        <taxon>Schizosaccharomycetes</taxon>
        <taxon>Schizosaccharomycetales</taxon>
        <taxon>Schizosaccharomycetaceae</taxon>
        <taxon>Schizosaccharomyces</taxon>
    </lineage>
</organism>
<keyword evidence="9" id="KW-1185">Reference proteome</keyword>
<dbReference type="GO" id="GO:0007004">
    <property type="term" value="P:telomere maintenance via telomerase"/>
    <property type="evidence" value="ECO:0007669"/>
    <property type="project" value="EnsemblFungi"/>
</dbReference>
<evidence type="ECO:0000256" key="5">
    <source>
        <dbReference type="ARBA" id="ARBA00023242"/>
    </source>
</evidence>
<dbReference type="PANTHER" id="PTHR14487">
    <property type="entry name" value="ADRENOCORTICAL DYSPLASIA PROTEIN ACD"/>
    <property type="match status" value="1"/>
</dbReference>
<dbReference type="GeneID" id="25038064"/>
<keyword evidence="4" id="KW-0779">Telomere</keyword>
<dbReference type="InterPro" id="IPR019437">
    <property type="entry name" value="TPP1/Est3"/>
</dbReference>
<dbReference type="InterPro" id="IPR028631">
    <property type="entry name" value="ACD"/>
</dbReference>
<evidence type="ECO:0000259" key="7">
    <source>
        <dbReference type="Pfam" id="PF10341"/>
    </source>
</evidence>
<proteinExistence type="predicted"/>
<evidence type="ECO:0000256" key="1">
    <source>
        <dbReference type="ARBA" id="ARBA00004123"/>
    </source>
</evidence>
<keyword evidence="3" id="KW-0158">Chromosome</keyword>
<reference evidence="8 9" key="1">
    <citation type="journal article" date="2011" name="Science">
        <title>Comparative functional genomics of the fission yeasts.</title>
        <authorList>
            <person name="Rhind N."/>
            <person name="Chen Z."/>
            <person name="Yassour M."/>
            <person name="Thompson D.A."/>
            <person name="Haas B.J."/>
            <person name="Habib N."/>
            <person name="Wapinski I."/>
            <person name="Roy S."/>
            <person name="Lin M.F."/>
            <person name="Heiman D.I."/>
            <person name="Young S.K."/>
            <person name="Furuya K."/>
            <person name="Guo Y."/>
            <person name="Pidoux A."/>
            <person name="Chen H.M."/>
            <person name="Robbertse B."/>
            <person name="Goldberg J.M."/>
            <person name="Aoki K."/>
            <person name="Bayne E.H."/>
            <person name="Berlin A.M."/>
            <person name="Desjardins C.A."/>
            <person name="Dobbs E."/>
            <person name="Dukaj L."/>
            <person name="Fan L."/>
            <person name="FitzGerald M.G."/>
            <person name="French C."/>
            <person name="Gujja S."/>
            <person name="Hansen K."/>
            <person name="Keifenheim D."/>
            <person name="Levin J.Z."/>
            <person name="Mosher R.A."/>
            <person name="Mueller C.A."/>
            <person name="Pfiffner J."/>
            <person name="Priest M."/>
            <person name="Russ C."/>
            <person name="Smialowska A."/>
            <person name="Swoboda P."/>
            <person name="Sykes S.M."/>
            <person name="Vaughn M."/>
            <person name="Vengrova S."/>
            <person name="Yoder R."/>
            <person name="Zeng Q."/>
            <person name="Allshire R."/>
            <person name="Baulcombe D."/>
            <person name="Birren B.W."/>
            <person name="Brown W."/>
            <person name="Ekwall K."/>
            <person name="Kellis M."/>
            <person name="Leatherwood J."/>
            <person name="Levin H."/>
            <person name="Margalit H."/>
            <person name="Martienssen R."/>
            <person name="Nieduszynski C.A."/>
            <person name="Spatafora J.W."/>
            <person name="Friedman N."/>
            <person name="Dalgaard J.Z."/>
            <person name="Baumann P."/>
            <person name="Niki H."/>
            <person name="Regev A."/>
            <person name="Nusbaum C."/>
        </authorList>
    </citation>
    <scope>NUCLEOTIDE SEQUENCE [LARGE SCALE GENOMIC DNA]</scope>
    <source>
        <strain evidence="9">OY26 / ATCC MYA-4695 / CBS 11777 / NBRC 106824 / NRRL Y48691</strain>
    </source>
</reference>
<dbReference type="STRING" id="653667.S9W3V1"/>
<dbReference type="OMA" id="HETRNIN"/>
<dbReference type="GO" id="GO:1905324">
    <property type="term" value="P:telomere-telomerase complex assembly"/>
    <property type="evidence" value="ECO:0007669"/>
    <property type="project" value="EnsemblFungi"/>
</dbReference>
<comment type="subcellular location">
    <subcellularLocation>
        <location evidence="2">Chromosome</location>
        <location evidence="2">Telomere</location>
    </subcellularLocation>
    <subcellularLocation>
        <location evidence="1">Nucleus</location>
    </subcellularLocation>
</comment>
<dbReference type="GO" id="GO:0016233">
    <property type="term" value="P:telomere capping"/>
    <property type="evidence" value="ECO:0007669"/>
    <property type="project" value="EnsemblFungi"/>
</dbReference>
<name>S9W3V1_SCHCR</name>
<dbReference type="AlphaFoldDB" id="S9W3V1"/>
<feature type="domain" description="Shelterin complex subunit TPP1/Est3" evidence="7">
    <location>
        <begin position="33"/>
        <end position="122"/>
    </location>
</feature>
<protein>
    <recommendedName>
        <fullName evidence="7">Shelterin complex subunit TPP1/Est3 domain-containing protein</fullName>
    </recommendedName>
</protein>
<dbReference type="PANTHER" id="PTHR14487:SF3">
    <property type="entry name" value="ADRENOCORTICAL DYSPLASIA PROTEIN HOMOLOG"/>
    <property type="match status" value="1"/>
</dbReference>
<evidence type="ECO:0000256" key="4">
    <source>
        <dbReference type="ARBA" id="ARBA00022895"/>
    </source>
</evidence>